<dbReference type="Gene3D" id="3.90.79.10">
    <property type="entry name" value="Nucleoside Triphosphate Pyrophosphohydrolase"/>
    <property type="match status" value="1"/>
</dbReference>
<feature type="domain" description="Nudix hydrolase" evidence="1">
    <location>
        <begin position="120"/>
        <end position="245"/>
    </location>
</feature>
<accession>A0A512L8I7</accession>
<dbReference type="Proteomes" id="UP000321337">
    <property type="component" value="Unassembled WGS sequence"/>
</dbReference>
<reference evidence="2 3" key="1">
    <citation type="submission" date="2019-07" db="EMBL/GenBank/DDBJ databases">
        <title>Whole genome shotgun sequence of Thiobacillus plumbophilus NBRC 107929.</title>
        <authorList>
            <person name="Hosoyama A."/>
            <person name="Uohara A."/>
            <person name="Ohji S."/>
            <person name="Ichikawa N."/>
        </authorList>
    </citation>
    <scope>NUCLEOTIDE SEQUENCE [LARGE SCALE GENOMIC DNA]</scope>
    <source>
        <strain evidence="2 3">NBRC 107929</strain>
    </source>
</reference>
<protein>
    <recommendedName>
        <fullName evidence="1">Nudix hydrolase domain-containing protein</fullName>
    </recommendedName>
</protein>
<evidence type="ECO:0000259" key="1">
    <source>
        <dbReference type="PROSITE" id="PS51462"/>
    </source>
</evidence>
<keyword evidence="3" id="KW-1185">Reference proteome</keyword>
<dbReference type="EMBL" id="BKAD01000019">
    <property type="protein sequence ID" value="GEP30804.1"/>
    <property type="molecule type" value="Genomic_DNA"/>
</dbReference>
<dbReference type="InterPro" id="IPR000086">
    <property type="entry name" value="NUDIX_hydrolase_dom"/>
</dbReference>
<dbReference type="RefSeq" id="WP_161984244.1">
    <property type="nucleotide sequence ID" value="NZ_AP021884.1"/>
</dbReference>
<proteinExistence type="predicted"/>
<gene>
    <name evidence="2" type="ORF">TPL01_19420</name>
</gene>
<organism evidence="2 3">
    <name type="scientific">Sulfuriferula plumbiphila</name>
    <dbReference type="NCBI Taxonomy" id="171865"/>
    <lineage>
        <taxon>Bacteria</taxon>
        <taxon>Pseudomonadati</taxon>
        <taxon>Pseudomonadota</taxon>
        <taxon>Betaproteobacteria</taxon>
        <taxon>Nitrosomonadales</taxon>
        <taxon>Sulfuricellaceae</taxon>
        <taxon>Sulfuriferula</taxon>
    </lineage>
</organism>
<comment type="caution">
    <text evidence="2">The sequence shown here is derived from an EMBL/GenBank/DDBJ whole genome shotgun (WGS) entry which is preliminary data.</text>
</comment>
<dbReference type="GO" id="GO:0003824">
    <property type="term" value="F:catalytic activity"/>
    <property type="evidence" value="ECO:0007669"/>
    <property type="project" value="UniProtKB-ARBA"/>
</dbReference>
<evidence type="ECO:0000313" key="2">
    <source>
        <dbReference type="EMBL" id="GEP30804.1"/>
    </source>
</evidence>
<evidence type="ECO:0000313" key="3">
    <source>
        <dbReference type="Proteomes" id="UP000321337"/>
    </source>
</evidence>
<dbReference type="Pfam" id="PF00293">
    <property type="entry name" value="NUDIX"/>
    <property type="match status" value="1"/>
</dbReference>
<dbReference type="PROSITE" id="PS51462">
    <property type="entry name" value="NUDIX"/>
    <property type="match status" value="1"/>
</dbReference>
<dbReference type="AlphaFoldDB" id="A0A512L8I7"/>
<dbReference type="SUPFAM" id="SSF55811">
    <property type="entry name" value="Nudix"/>
    <property type="match status" value="1"/>
</dbReference>
<dbReference type="InterPro" id="IPR015797">
    <property type="entry name" value="NUDIX_hydrolase-like_dom_sf"/>
</dbReference>
<sequence length="666" mass="74490">MWLITSIGFFSVVQKPGDKQNGTLTVRSRVRSDLAALKQHYLPGLGPIQESLDTDYRFRAVAPRAEVSAAMARMIEDLDYGNFKSEVAKKQGPKRASLYHQVWDVLYQLQTSPNFVETEPTADSYGGVVVSGGHKVLLREPAKHHGGYAWTFAKTVAKEGESPRDAAIRAVREKTGYDAEIRISVPGVFKGSSSNTCYYVMDAKHPPAKPSWQTAALRWVNFDEARDLLRQSPNAEGRDRDLAILDAAEKVAGIIAYKEHPNVQPEDWTDLKSMPERHTVLYPKLCFNPDEMANIRRGFFPTVMEQKWFLYFTGERLRMHRSWTGVLIFDVGFAFDPKGAAYVADVIVNRESREYSNTDDDEDLKLLEEIIRSHLLQPLEEPEVDGFVKAMGLAMQPKYLGSPEVVTALVKDIFDVAIRALAEVATEKDFVEAVGKVIAAFTDDNAGYTRMPGWHSAEQMGGYIKKYLIGSDQGEHLAEIIGNGMTALIAKLQEMLGGFLQDPAANWEEHALVQLNALHQFVVTVLLGTNTVLSGGKTLSDFQWVPIAAGAGNKQVIVDVGSEGGSLTLYGVQSPEGWQFRVETNESALEDDEDMTDLPERPWVGTWRSALKQLDAHPWTQLHPLTVHSEFCDRVFKALQTRKKKGLVIDWDEWGNVLKIFVDEEQ</sequence>
<name>A0A512L8I7_9PROT</name>